<sequence>MDIRPILSTLRRHKTAAALIVLEIALTCAIVCNALFLVTQRVEKISQPSGLAENELVMVRVSGIGKQTNAMARTNEDLASLRAIPGVTSVAKVNQLPFRRNSSNTSISREREQERPTAFVSQYMVGENALSTLGLQLVAGRDFLPSEYIDLEEAQKNPKPDRAAPVIINQQVAAKMYPDQSALGKTFYMGNQALHVVGVVAHLATPTDYNDNSTLSMILPVRTDFTRGPYMLRTSPERRDEVLKGALAALEHNDPNRLVREKLTYQEQRADYFKNDRSMVGLLVTVCIALLVVTALGIVGLASFWVQQRSKQIGIRRALGATRGQILRYFQTENFLLATLGIVLGMLAAYAINLALMNMYELPRMPLLYLPLGAALLWLLGQIAVFGPARRAAAVPPAVATRGASAQTLEWRQDDARLALRSTEGVVRVDVASPEARFGVRSGDRILRVDDSPVRQIEQLADAVQAASTATVYLLLRRDGRMLTVPVNVAQWRPALAPPPPPPAPPPPPPTRR</sequence>
<feature type="transmembrane region" description="Helical" evidence="8">
    <location>
        <begin position="368"/>
        <end position="387"/>
    </location>
</feature>
<proteinExistence type="inferred from homology"/>
<keyword evidence="4 8" id="KW-1133">Transmembrane helix</keyword>
<dbReference type="PANTHER" id="PTHR30572:SF4">
    <property type="entry name" value="ABC TRANSPORTER PERMEASE YTRF"/>
    <property type="match status" value="1"/>
</dbReference>
<keyword evidence="3 8" id="KW-0812">Transmembrane</keyword>
<feature type="domain" description="PDZ" evidence="11">
    <location>
        <begin position="426"/>
        <end position="478"/>
    </location>
</feature>
<feature type="domain" description="ABC3 transporter permease C-terminal" evidence="9">
    <location>
        <begin position="287"/>
        <end position="396"/>
    </location>
</feature>
<dbReference type="GO" id="GO:0005886">
    <property type="term" value="C:plasma membrane"/>
    <property type="evidence" value="ECO:0007669"/>
    <property type="project" value="UniProtKB-SubCell"/>
</dbReference>
<comment type="similarity">
    <text evidence="6">Belongs to the ABC-4 integral membrane protein family.</text>
</comment>
<evidence type="ECO:0000313" key="12">
    <source>
        <dbReference type="EMBL" id="KAJ9619997.1"/>
    </source>
</evidence>
<dbReference type="AlphaFoldDB" id="A0AA39CT02"/>
<evidence type="ECO:0000256" key="7">
    <source>
        <dbReference type="SAM" id="MobiDB-lite"/>
    </source>
</evidence>
<feature type="region of interest" description="Disordered" evidence="7">
    <location>
        <begin position="493"/>
        <end position="513"/>
    </location>
</feature>
<evidence type="ECO:0000256" key="6">
    <source>
        <dbReference type="ARBA" id="ARBA00038076"/>
    </source>
</evidence>
<gene>
    <name evidence="12" type="ORF">H2204_012422</name>
</gene>
<dbReference type="Gene3D" id="2.30.42.10">
    <property type="match status" value="1"/>
</dbReference>
<evidence type="ECO:0000256" key="2">
    <source>
        <dbReference type="ARBA" id="ARBA00022475"/>
    </source>
</evidence>
<dbReference type="InterPro" id="IPR025857">
    <property type="entry name" value="MacB_PCD"/>
</dbReference>
<dbReference type="PANTHER" id="PTHR30572">
    <property type="entry name" value="MEMBRANE COMPONENT OF TRANSPORTER-RELATED"/>
    <property type="match status" value="1"/>
</dbReference>
<dbReference type="InterPro" id="IPR050250">
    <property type="entry name" value="Macrolide_Exporter_MacB"/>
</dbReference>
<evidence type="ECO:0000256" key="5">
    <source>
        <dbReference type="ARBA" id="ARBA00023136"/>
    </source>
</evidence>
<evidence type="ECO:0000256" key="1">
    <source>
        <dbReference type="ARBA" id="ARBA00004651"/>
    </source>
</evidence>
<dbReference type="SUPFAM" id="SSF50156">
    <property type="entry name" value="PDZ domain-like"/>
    <property type="match status" value="1"/>
</dbReference>
<dbReference type="GO" id="GO:0022857">
    <property type="term" value="F:transmembrane transporter activity"/>
    <property type="evidence" value="ECO:0007669"/>
    <property type="project" value="TreeGrafter"/>
</dbReference>
<dbReference type="Pfam" id="PF02687">
    <property type="entry name" value="FtsX"/>
    <property type="match status" value="1"/>
</dbReference>
<name>A0AA39CT02_9EURO</name>
<evidence type="ECO:0000256" key="4">
    <source>
        <dbReference type="ARBA" id="ARBA00022989"/>
    </source>
</evidence>
<feature type="transmembrane region" description="Helical" evidence="8">
    <location>
        <begin position="16"/>
        <end position="38"/>
    </location>
</feature>
<feature type="compositionally biased region" description="Pro residues" evidence="7">
    <location>
        <begin position="496"/>
        <end position="513"/>
    </location>
</feature>
<dbReference type="Pfam" id="PF12704">
    <property type="entry name" value="MacB_PCD"/>
    <property type="match status" value="1"/>
</dbReference>
<comment type="subcellular location">
    <subcellularLocation>
        <location evidence="1">Cell membrane</location>
        <topology evidence="1">Multi-pass membrane protein</topology>
    </subcellularLocation>
</comment>
<keyword evidence="5 8" id="KW-0472">Membrane</keyword>
<evidence type="ECO:0000256" key="8">
    <source>
        <dbReference type="SAM" id="Phobius"/>
    </source>
</evidence>
<evidence type="ECO:0000256" key="3">
    <source>
        <dbReference type="ARBA" id="ARBA00022692"/>
    </source>
</evidence>
<organism evidence="12">
    <name type="scientific">Knufia peltigerae</name>
    <dbReference type="NCBI Taxonomy" id="1002370"/>
    <lineage>
        <taxon>Eukaryota</taxon>
        <taxon>Fungi</taxon>
        <taxon>Dikarya</taxon>
        <taxon>Ascomycota</taxon>
        <taxon>Pezizomycotina</taxon>
        <taxon>Eurotiomycetes</taxon>
        <taxon>Chaetothyriomycetidae</taxon>
        <taxon>Chaetothyriales</taxon>
        <taxon>Trichomeriaceae</taxon>
        <taxon>Knufia</taxon>
    </lineage>
</organism>
<comment type="caution">
    <text evidence="12">The sequence shown here is derived from an EMBL/GenBank/DDBJ whole genome shotgun (WGS) entry which is preliminary data.</text>
</comment>
<evidence type="ECO:0008006" key="13">
    <source>
        <dbReference type="Google" id="ProtNLM"/>
    </source>
</evidence>
<keyword evidence="2" id="KW-1003">Cell membrane</keyword>
<feature type="domain" description="MacB-like periplasmic core" evidence="10">
    <location>
        <begin position="38"/>
        <end position="223"/>
    </location>
</feature>
<feature type="transmembrane region" description="Helical" evidence="8">
    <location>
        <begin position="279"/>
        <end position="306"/>
    </location>
</feature>
<evidence type="ECO:0000259" key="10">
    <source>
        <dbReference type="Pfam" id="PF12704"/>
    </source>
</evidence>
<dbReference type="InterPro" id="IPR041489">
    <property type="entry name" value="PDZ_6"/>
</dbReference>
<evidence type="ECO:0000259" key="11">
    <source>
        <dbReference type="Pfam" id="PF17820"/>
    </source>
</evidence>
<reference evidence="12" key="1">
    <citation type="submission" date="2022-10" db="EMBL/GenBank/DDBJ databases">
        <title>Culturing micro-colonial fungi from biological soil crusts in the Mojave desert and describing Neophaeococcomyces mojavensis, and introducing the new genera and species Taxawa tesnikishii.</title>
        <authorList>
            <person name="Kurbessoian T."/>
            <person name="Stajich J.E."/>
        </authorList>
    </citation>
    <scope>NUCLEOTIDE SEQUENCE</scope>
    <source>
        <strain evidence="12">TK_35</strain>
    </source>
</reference>
<evidence type="ECO:0000259" key="9">
    <source>
        <dbReference type="Pfam" id="PF02687"/>
    </source>
</evidence>
<feature type="transmembrane region" description="Helical" evidence="8">
    <location>
        <begin position="335"/>
        <end position="356"/>
    </location>
</feature>
<dbReference type="Pfam" id="PF17820">
    <property type="entry name" value="PDZ_6"/>
    <property type="match status" value="1"/>
</dbReference>
<accession>A0AA39CT02</accession>
<protein>
    <recommendedName>
        <fullName evidence="13">ABC transporter permease</fullName>
    </recommendedName>
</protein>
<dbReference type="EMBL" id="JAPDRN010000128">
    <property type="protein sequence ID" value="KAJ9619997.1"/>
    <property type="molecule type" value="Genomic_DNA"/>
</dbReference>
<dbReference type="InterPro" id="IPR036034">
    <property type="entry name" value="PDZ_sf"/>
</dbReference>
<dbReference type="InterPro" id="IPR003838">
    <property type="entry name" value="ABC3_permease_C"/>
</dbReference>